<keyword evidence="2" id="KW-1133">Transmembrane helix</keyword>
<evidence type="ECO:0000313" key="3">
    <source>
        <dbReference type="EMBL" id="GIF87462.1"/>
    </source>
</evidence>
<dbReference type="SUPFAM" id="SSF54862">
    <property type="entry name" value="4Fe-4S ferredoxins"/>
    <property type="match status" value="1"/>
</dbReference>
<protein>
    <recommendedName>
        <fullName evidence="5">Sulfoxide reductase heme-binding subunit YedZ</fullName>
    </recommendedName>
</protein>
<dbReference type="RefSeq" id="WP_191841269.1">
    <property type="nucleotide sequence ID" value="NZ_BAAALB010000014.1"/>
</dbReference>
<feature type="transmembrane region" description="Helical" evidence="2">
    <location>
        <begin position="147"/>
        <end position="165"/>
    </location>
</feature>
<keyword evidence="4" id="KW-1185">Reference proteome</keyword>
<proteinExistence type="predicted"/>
<sequence>MESAHVIAATVGFTSFGLLWLAVLGGVALRNGWGLSRIRRSVAYAAHQGIALIGLTLGLVHGIAQLAVPNGTISVVEVIVPFVDTHDPVGVGAGVLGLELVLAGAISIVIQRKLGFSRWRAVHMATYVGFSLVSAHVLISGTDTGPAWVWGPVYTAWLATVALWFTTWPRRNRRIEPDNVLATMRPEQPRDSLVVDVDPVRCARFGFCEQESPAVFSLRSDGRLDYTAAPPAYRLEEVVRAVEVCPARAISVRRPAGTAPAAPPVAPAAPVTPLITRQRERERERVATPPADYDDDDRRPAFEPATELDEFRQRARHSRAQHRPARDRFHVADLTSEDQ</sequence>
<gene>
    <name evidence="3" type="ORF">Cch02nite_09060</name>
</gene>
<dbReference type="EMBL" id="BONG01000004">
    <property type="protein sequence ID" value="GIF87462.1"/>
    <property type="molecule type" value="Genomic_DNA"/>
</dbReference>
<feature type="compositionally biased region" description="Basic residues" evidence="1">
    <location>
        <begin position="314"/>
        <end position="323"/>
    </location>
</feature>
<reference evidence="3 4" key="1">
    <citation type="submission" date="2021-01" db="EMBL/GenBank/DDBJ databases">
        <title>Whole genome shotgun sequence of Catellatospora chokoriensis NBRC 107358.</title>
        <authorList>
            <person name="Komaki H."/>
            <person name="Tamura T."/>
        </authorList>
    </citation>
    <scope>NUCLEOTIDE SEQUENCE [LARGE SCALE GENOMIC DNA]</scope>
    <source>
        <strain evidence="3 4">NBRC 107358</strain>
    </source>
</reference>
<evidence type="ECO:0008006" key="5">
    <source>
        <dbReference type="Google" id="ProtNLM"/>
    </source>
</evidence>
<feature type="transmembrane region" description="Helical" evidence="2">
    <location>
        <begin position="88"/>
        <end position="110"/>
    </location>
</feature>
<keyword evidence="2" id="KW-0472">Membrane</keyword>
<evidence type="ECO:0000313" key="4">
    <source>
        <dbReference type="Proteomes" id="UP000619293"/>
    </source>
</evidence>
<evidence type="ECO:0000256" key="2">
    <source>
        <dbReference type="SAM" id="Phobius"/>
    </source>
</evidence>
<feature type="transmembrane region" description="Helical" evidence="2">
    <location>
        <begin position="50"/>
        <end position="68"/>
    </location>
</feature>
<organism evidence="3 4">
    <name type="scientific">Catellatospora chokoriensis</name>
    <dbReference type="NCBI Taxonomy" id="310353"/>
    <lineage>
        <taxon>Bacteria</taxon>
        <taxon>Bacillati</taxon>
        <taxon>Actinomycetota</taxon>
        <taxon>Actinomycetes</taxon>
        <taxon>Micromonosporales</taxon>
        <taxon>Micromonosporaceae</taxon>
        <taxon>Catellatospora</taxon>
    </lineage>
</organism>
<feature type="transmembrane region" description="Helical" evidence="2">
    <location>
        <begin position="122"/>
        <end position="141"/>
    </location>
</feature>
<name>A0A8J3NNR6_9ACTN</name>
<feature type="transmembrane region" description="Helical" evidence="2">
    <location>
        <begin position="6"/>
        <end position="29"/>
    </location>
</feature>
<dbReference type="AlphaFoldDB" id="A0A8J3NNR6"/>
<dbReference type="Gene3D" id="3.30.70.20">
    <property type="match status" value="1"/>
</dbReference>
<accession>A0A8J3NNR6</accession>
<feature type="compositionally biased region" description="Basic and acidic residues" evidence="1">
    <location>
        <begin position="277"/>
        <end position="286"/>
    </location>
</feature>
<dbReference type="Proteomes" id="UP000619293">
    <property type="component" value="Unassembled WGS sequence"/>
</dbReference>
<keyword evidence="2" id="KW-0812">Transmembrane</keyword>
<evidence type="ECO:0000256" key="1">
    <source>
        <dbReference type="SAM" id="MobiDB-lite"/>
    </source>
</evidence>
<feature type="region of interest" description="Disordered" evidence="1">
    <location>
        <begin position="256"/>
        <end position="339"/>
    </location>
</feature>
<comment type="caution">
    <text evidence="3">The sequence shown here is derived from an EMBL/GenBank/DDBJ whole genome shotgun (WGS) entry which is preliminary data.</text>
</comment>